<name>A0AAD9FQA9_PAPLA</name>
<evidence type="ECO:0000256" key="7">
    <source>
        <dbReference type="SAM" id="MobiDB-lite"/>
    </source>
</evidence>
<dbReference type="GO" id="GO:0015031">
    <property type="term" value="P:protein transport"/>
    <property type="evidence" value="ECO:0007669"/>
    <property type="project" value="UniProtKB-KW"/>
</dbReference>
<proteinExistence type="inferred from homology"/>
<sequence>MPKSRAGRGILLTSNLPQLQNLIKANPKGYREEFLTQYNHYTSLLRVYSLGQSSSTANDKNEDLFEELITFVCQVAQCYPDDTKDLPAQLRGLLLGEGGSGGVARGEIRRTVVKNLVMLRNKDVIDSIELLQILLPLLPHVPSSLRSVIRQTILTDIKTSNMKTKNHRLNRIVQGLLFGMVERGMDGQVIGDKGKGKSKEKGGEAMWAVMMVRELWKKGVWTDAKTVSIAALAAFHPNTKVQSAALHFFLGSENDEPESEDEDDGIRSARKDVRKMEHSMGVGKSGRKQEKQLRQLQKEASKKRRAKAAGLGATPNFPALELLHDPQTFGEKLYDNLHRHDKHYSLDHKILIMQLLSRVMGSHKLCVLGFYSYIIKYLTYHQLQVTLILVSLAQSVHELTPPDVLTPVVRKIAQEFVHPGVGAEVIAAGLNSIREVCRRQPWCMEEDLLGDLIEYRKSKDKGVVTASRGLLQLFREVNPGLLKRRERGKAATMGDVSGQAPAYGHAKEAQQGIEGLELLDEHFASLRKEANGGVSDDEADFDDDDGAGWSDWEREESDDESSGWESVSSEGSDIEISDSEDEDREKRKKAKSKKKVVAEDEDGDVEMKEDDDDDAKSVVSAAPTDVSMATKKLSLLAQQKILTPADFALLNELRLKAAKDLVENTSSSSAKRKLAALESSKRHVGEDEADRFLAESDILGPRKKVKADYEERMESIRKGREGREKFGSRKGEKKAVGASSTNAQKKRNKPIMMALHSNSVMQKKKQSLRDKQIKLRASIEKQKKMKH</sequence>
<evidence type="ECO:0000256" key="5">
    <source>
        <dbReference type="ARBA" id="ARBA00023242"/>
    </source>
</evidence>
<dbReference type="Pfam" id="PF08158">
    <property type="entry name" value="SDA1_HEAT"/>
    <property type="match status" value="1"/>
</dbReference>
<evidence type="ECO:0000313" key="12">
    <source>
        <dbReference type="Proteomes" id="UP001182556"/>
    </source>
</evidence>
<feature type="region of interest" description="Disordered" evidence="7">
    <location>
        <begin position="272"/>
        <end position="309"/>
    </location>
</feature>
<dbReference type="InterPro" id="IPR012977">
    <property type="entry name" value="SDA1_N"/>
</dbReference>
<feature type="domain" description="SDA1 middle" evidence="8">
    <location>
        <begin position="564"/>
        <end position="719"/>
    </location>
</feature>
<dbReference type="GO" id="GO:0042273">
    <property type="term" value="P:ribosomal large subunit biogenesis"/>
    <property type="evidence" value="ECO:0007669"/>
    <property type="project" value="UniProtKB-UniRule"/>
</dbReference>
<evidence type="ECO:0000259" key="9">
    <source>
        <dbReference type="Pfam" id="PF08158"/>
    </source>
</evidence>
<evidence type="ECO:0000259" key="10">
    <source>
        <dbReference type="Pfam" id="PF21638"/>
    </source>
</evidence>
<dbReference type="InterPro" id="IPR027312">
    <property type="entry name" value="Sda1"/>
</dbReference>
<feature type="compositionally biased region" description="Acidic residues" evidence="7">
    <location>
        <begin position="599"/>
        <end position="614"/>
    </location>
</feature>
<feature type="compositionally biased region" description="Basic and acidic residues" evidence="7">
    <location>
        <begin position="767"/>
        <end position="787"/>
    </location>
</feature>
<feature type="compositionally biased region" description="Acidic residues" evidence="7">
    <location>
        <begin position="535"/>
        <end position="546"/>
    </location>
</feature>
<evidence type="ECO:0000256" key="1">
    <source>
        <dbReference type="ARBA" id="ARBA00005783"/>
    </source>
</evidence>
<dbReference type="Pfam" id="PF21638">
    <property type="entry name" value="SDA1_C"/>
    <property type="match status" value="1"/>
</dbReference>
<keyword evidence="3 6" id="KW-0690">Ribosome biogenesis</keyword>
<dbReference type="Proteomes" id="UP001182556">
    <property type="component" value="Unassembled WGS sequence"/>
</dbReference>
<comment type="similarity">
    <text evidence="1 6">Belongs to the SDA1 family.</text>
</comment>
<dbReference type="AlphaFoldDB" id="A0AAD9FQA9"/>
<keyword evidence="12" id="KW-1185">Reference proteome</keyword>
<feature type="compositionally biased region" description="Basic and acidic residues" evidence="7">
    <location>
        <begin position="706"/>
        <end position="735"/>
    </location>
</feature>
<dbReference type="InterPro" id="IPR007949">
    <property type="entry name" value="SDA1_MD"/>
</dbReference>
<comment type="subcellular location">
    <subcellularLocation>
        <location evidence="6">Nucleus</location>
        <location evidence="6">Nucleolus</location>
    </subcellularLocation>
</comment>
<feature type="region of interest" description="Disordered" evidence="7">
    <location>
        <begin position="531"/>
        <end position="619"/>
    </location>
</feature>
<feature type="compositionally biased region" description="Basic residues" evidence="7">
    <location>
        <begin position="586"/>
        <end position="595"/>
    </location>
</feature>
<gene>
    <name evidence="11" type="ORF">DB88DRAFT_442283</name>
</gene>
<evidence type="ECO:0000256" key="4">
    <source>
        <dbReference type="ARBA" id="ARBA00022927"/>
    </source>
</evidence>
<dbReference type="EMBL" id="JAODAN010000009">
    <property type="protein sequence ID" value="KAK1922122.1"/>
    <property type="molecule type" value="Genomic_DNA"/>
</dbReference>
<dbReference type="InterPro" id="IPR048292">
    <property type="entry name" value="SDA1_C"/>
</dbReference>
<comment type="caution">
    <text evidence="11">The sequence shown here is derived from an EMBL/GenBank/DDBJ whole genome shotgun (WGS) entry which is preliminary data.</text>
</comment>
<protein>
    <recommendedName>
        <fullName evidence="6">Protein SDA1</fullName>
    </recommendedName>
</protein>
<comment type="function">
    <text evidence="6">Required for 60S pre-ribosomal subunits export to the cytoplasm.</text>
</comment>
<reference evidence="11" key="1">
    <citation type="submission" date="2023-02" db="EMBL/GenBank/DDBJ databases">
        <title>Identification and recombinant expression of a fungal hydrolase from Papiliotrema laurentii that hydrolyzes apple cutin and clears colloidal polyester polyurethane.</title>
        <authorList>
            <consortium name="DOE Joint Genome Institute"/>
            <person name="Roman V.A."/>
            <person name="Bojanowski C."/>
            <person name="Crable B.R."/>
            <person name="Wagner D.N."/>
            <person name="Hung C.S."/>
            <person name="Nadeau L.J."/>
            <person name="Schratz L."/>
            <person name="Haridas S."/>
            <person name="Pangilinan J."/>
            <person name="Lipzen A."/>
            <person name="Na H."/>
            <person name="Yan M."/>
            <person name="Ng V."/>
            <person name="Grigoriev I.V."/>
            <person name="Spatafora J.W."/>
            <person name="Barlow D."/>
            <person name="Biffinger J."/>
            <person name="Kelley-Loughnane N."/>
            <person name="Varaljay V.A."/>
            <person name="Crookes-Goodson W.J."/>
        </authorList>
    </citation>
    <scope>NUCLEOTIDE SEQUENCE</scope>
    <source>
        <strain evidence="11">5307AH</strain>
    </source>
</reference>
<evidence type="ECO:0000256" key="3">
    <source>
        <dbReference type="ARBA" id="ARBA00022517"/>
    </source>
</evidence>
<evidence type="ECO:0000256" key="2">
    <source>
        <dbReference type="ARBA" id="ARBA00022448"/>
    </source>
</evidence>
<feature type="domain" description="SDA1 C-terminal" evidence="10">
    <location>
        <begin position="739"/>
        <end position="785"/>
    </location>
</feature>
<feature type="compositionally biased region" description="Acidic residues" evidence="7">
    <location>
        <begin position="553"/>
        <end position="562"/>
    </location>
</feature>
<keyword evidence="4 6" id="KW-0653">Protein transport</keyword>
<feature type="compositionally biased region" description="Basic and acidic residues" evidence="7">
    <location>
        <begin position="679"/>
        <end position="690"/>
    </location>
</feature>
<feature type="compositionally biased region" description="Acidic residues" evidence="7">
    <location>
        <begin position="572"/>
        <end position="583"/>
    </location>
</feature>
<keyword evidence="5 6" id="KW-0539">Nucleus</keyword>
<feature type="compositionally biased region" description="Basic and acidic residues" evidence="7">
    <location>
        <begin position="287"/>
        <end position="300"/>
    </location>
</feature>
<keyword evidence="2 6" id="KW-0813">Transport</keyword>
<feature type="region of interest" description="Disordered" evidence="7">
    <location>
        <begin position="485"/>
        <end position="508"/>
    </location>
</feature>
<organism evidence="11 12">
    <name type="scientific">Papiliotrema laurentii</name>
    <name type="common">Cryptococcus laurentii</name>
    <dbReference type="NCBI Taxonomy" id="5418"/>
    <lineage>
        <taxon>Eukaryota</taxon>
        <taxon>Fungi</taxon>
        <taxon>Dikarya</taxon>
        <taxon>Basidiomycota</taxon>
        <taxon>Agaricomycotina</taxon>
        <taxon>Tremellomycetes</taxon>
        <taxon>Tremellales</taxon>
        <taxon>Rhynchogastremaceae</taxon>
        <taxon>Papiliotrema</taxon>
    </lineage>
</organism>
<feature type="region of interest" description="Disordered" evidence="7">
    <location>
        <begin position="662"/>
        <end position="690"/>
    </location>
</feature>
<feature type="domain" description="SDA1 N-terminal" evidence="9">
    <location>
        <begin position="71"/>
        <end position="459"/>
    </location>
</feature>
<feature type="region of interest" description="Disordered" evidence="7">
    <location>
        <begin position="703"/>
        <end position="787"/>
    </location>
</feature>
<dbReference type="GO" id="GO:0005730">
    <property type="term" value="C:nucleolus"/>
    <property type="evidence" value="ECO:0007669"/>
    <property type="project" value="UniProtKB-SubCell"/>
</dbReference>
<accession>A0AAD9FQA9</accession>
<evidence type="ECO:0000256" key="6">
    <source>
        <dbReference type="RuleBase" id="RU365057"/>
    </source>
</evidence>
<dbReference type="GO" id="GO:0000055">
    <property type="term" value="P:ribosomal large subunit export from nucleus"/>
    <property type="evidence" value="ECO:0007669"/>
    <property type="project" value="UniProtKB-UniRule"/>
</dbReference>
<evidence type="ECO:0000313" key="11">
    <source>
        <dbReference type="EMBL" id="KAK1922122.1"/>
    </source>
</evidence>
<evidence type="ECO:0000259" key="8">
    <source>
        <dbReference type="Pfam" id="PF05285"/>
    </source>
</evidence>
<dbReference type="Pfam" id="PF05285">
    <property type="entry name" value="SDA1_dom"/>
    <property type="match status" value="1"/>
</dbReference>
<dbReference type="PANTHER" id="PTHR12730:SF0">
    <property type="entry name" value="PROTEIN SDA1 HOMOLOG"/>
    <property type="match status" value="1"/>
</dbReference>
<dbReference type="PANTHER" id="PTHR12730">
    <property type="entry name" value="HSDA/SDA1-RELATED"/>
    <property type="match status" value="1"/>
</dbReference>